<dbReference type="Gene3D" id="3.40.50.300">
    <property type="entry name" value="P-loop containing nucleotide triphosphate hydrolases"/>
    <property type="match status" value="1"/>
</dbReference>
<evidence type="ECO:0000313" key="2">
    <source>
        <dbReference type="Proteomes" id="UP000777935"/>
    </source>
</evidence>
<organism evidence="1 2">
    <name type="scientific">Parasulfitobacter algicola</name>
    <dbReference type="NCBI Taxonomy" id="2614809"/>
    <lineage>
        <taxon>Bacteria</taxon>
        <taxon>Pseudomonadati</taxon>
        <taxon>Pseudomonadota</taxon>
        <taxon>Alphaproteobacteria</taxon>
        <taxon>Rhodobacterales</taxon>
        <taxon>Roseobacteraceae</taxon>
        <taxon>Parasulfitobacter</taxon>
    </lineage>
</organism>
<accession>A0ABX2IS48</accession>
<gene>
    <name evidence="1" type="ORF">HRQ87_13085</name>
</gene>
<dbReference type="EMBL" id="JABUFE010000008">
    <property type="protein sequence ID" value="NSX55737.1"/>
    <property type="molecule type" value="Genomic_DNA"/>
</dbReference>
<dbReference type="SUPFAM" id="SSF52540">
    <property type="entry name" value="P-loop containing nucleoside triphosphate hydrolases"/>
    <property type="match status" value="1"/>
</dbReference>
<name>A0ABX2IS48_9RHOB</name>
<evidence type="ECO:0008006" key="3">
    <source>
        <dbReference type="Google" id="ProtNLM"/>
    </source>
</evidence>
<evidence type="ECO:0000313" key="1">
    <source>
        <dbReference type="EMBL" id="NSX55737.1"/>
    </source>
</evidence>
<protein>
    <recommendedName>
        <fullName evidence="3">Sulfotransferase domain-containing protein</fullName>
    </recommendedName>
</protein>
<dbReference type="InterPro" id="IPR027417">
    <property type="entry name" value="P-loop_NTPase"/>
</dbReference>
<comment type="caution">
    <text evidence="1">The sequence shown here is derived from an EMBL/GenBank/DDBJ whole genome shotgun (WGS) entry which is preliminary data.</text>
</comment>
<proteinExistence type="predicted"/>
<keyword evidence="2" id="KW-1185">Reference proteome</keyword>
<reference evidence="1 2" key="1">
    <citation type="submission" date="2020-06" db="EMBL/GenBank/DDBJ databases">
        <title>Sulfitobacter algicola sp. nov., isolated from green algae.</title>
        <authorList>
            <person name="Wang C."/>
        </authorList>
    </citation>
    <scope>NUCLEOTIDE SEQUENCE [LARGE SCALE GENOMIC DNA]</scope>
    <source>
        <strain evidence="1 2">1151</strain>
    </source>
</reference>
<dbReference type="Proteomes" id="UP000777935">
    <property type="component" value="Unassembled WGS sequence"/>
</dbReference>
<dbReference type="RefSeq" id="WP_174138893.1">
    <property type="nucleotide sequence ID" value="NZ_JABUFE010000008.1"/>
</dbReference>
<sequence>MKPIPEMHPFDVHFHVGAHKTATTYLQWTLRNNSELLSQNNIKYFGPQDMRHPNFSIKDCFEFQNDETKTPEEMSYPTKLMIFSDENMLKSVQDKNHTGHPSFYPHRTEVLTDFLQSFSGRKVRVFLGIRDTAGFFASYYSQKLVAGHVGSFDVFRKKSAFDDARWSDVVKSFLKFQDIDEIIVWQYENYMQVLPLILGKLLNEEIGKQIRILSEPLHVGLSEKAIQVILAEKQEKGKVTREFTRQVRENYPKSRRHPAPVLWTSSEMRGSHRRYEADVKEISCLDKVTLLNV</sequence>